<proteinExistence type="predicted"/>
<dbReference type="KEGG" id="hro:HELRODRAFT_173356"/>
<reference evidence="3" key="1">
    <citation type="submission" date="2012-12" db="EMBL/GenBank/DDBJ databases">
        <authorList>
            <person name="Hellsten U."/>
            <person name="Grimwood J."/>
            <person name="Chapman J.A."/>
            <person name="Shapiro H."/>
            <person name="Aerts A."/>
            <person name="Otillar R.P."/>
            <person name="Terry A.Y."/>
            <person name="Boore J.L."/>
            <person name="Simakov O."/>
            <person name="Marletaz F."/>
            <person name="Cho S.-J."/>
            <person name="Edsinger-Gonzales E."/>
            <person name="Havlak P."/>
            <person name="Kuo D.-H."/>
            <person name="Larsson T."/>
            <person name="Lv J."/>
            <person name="Arendt D."/>
            <person name="Savage R."/>
            <person name="Osoegawa K."/>
            <person name="de Jong P."/>
            <person name="Lindberg D.R."/>
            <person name="Seaver E.C."/>
            <person name="Weisblat D.A."/>
            <person name="Putnam N.H."/>
            <person name="Grigoriev I.V."/>
            <person name="Rokhsar D.S."/>
        </authorList>
    </citation>
    <scope>NUCLEOTIDE SEQUENCE</scope>
</reference>
<gene>
    <name evidence="2" type="primary">20204501</name>
    <name evidence="1" type="ORF">HELRODRAFT_173356</name>
</gene>
<dbReference type="GeneID" id="20204501"/>
<name>T1F6Q2_HELRO</name>
<dbReference type="EMBL" id="AMQM01004522">
    <property type="status" value="NOT_ANNOTATED_CDS"/>
    <property type="molecule type" value="Genomic_DNA"/>
</dbReference>
<dbReference type="OMA" id="CIVRISK"/>
<protein>
    <recommendedName>
        <fullName evidence="4">F5/8 type C domain-containing protein</fullName>
    </recommendedName>
</protein>
<reference evidence="1 3" key="2">
    <citation type="journal article" date="2013" name="Nature">
        <title>Insights into bilaterian evolution from three spiralian genomes.</title>
        <authorList>
            <person name="Simakov O."/>
            <person name="Marletaz F."/>
            <person name="Cho S.J."/>
            <person name="Edsinger-Gonzales E."/>
            <person name="Havlak P."/>
            <person name="Hellsten U."/>
            <person name="Kuo D.H."/>
            <person name="Larsson T."/>
            <person name="Lv J."/>
            <person name="Arendt D."/>
            <person name="Savage R."/>
            <person name="Osoegawa K."/>
            <person name="de Jong P."/>
            <person name="Grimwood J."/>
            <person name="Chapman J.A."/>
            <person name="Shapiro H."/>
            <person name="Aerts A."/>
            <person name="Otillar R.P."/>
            <person name="Terry A.Y."/>
            <person name="Boore J.L."/>
            <person name="Grigoriev I.V."/>
            <person name="Lindberg D.R."/>
            <person name="Seaver E.C."/>
            <person name="Weisblat D.A."/>
            <person name="Putnam N.H."/>
            <person name="Rokhsar D.S."/>
        </authorList>
    </citation>
    <scope>NUCLEOTIDE SEQUENCE</scope>
</reference>
<dbReference type="Proteomes" id="UP000015101">
    <property type="component" value="Unassembled WGS sequence"/>
</dbReference>
<dbReference type="HOGENOM" id="CLU_1099517_0_0_1"/>
<dbReference type="EMBL" id="AMQM01004521">
    <property type="status" value="NOT_ANNOTATED_CDS"/>
    <property type="molecule type" value="Genomic_DNA"/>
</dbReference>
<evidence type="ECO:0008006" key="4">
    <source>
        <dbReference type="Google" id="ProtNLM"/>
    </source>
</evidence>
<dbReference type="InParanoid" id="T1F6Q2"/>
<evidence type="ECO:0000313" key="3">
    <source>
        <dbReference type="Proteomes" id="UP000015101"/>
    </source>
</evidence>
<dbReference type="RefSeq" id="XP_009018216.1">
    <property type="nucleotide sequence ID" value="XM_009019968.1"/>
</dbReference>
<keyword evidence="3" id="KW-1185">Reference proteome</keyword>
<dbReference type="STRING" id="6412.T1F6Q2"/>
<evidence type="ECO:0000313" key="1">
    <source>
        <dbReference type="EMBL" id="ESO03659.1"/>
    </source>
</evidence>
<dbReference type="EnsemblMetazoa" id="HelroT173356">
    <property type="protein sequence ID" value="HelroP173356"/>
    <property type="gene ID" value="HelroG173356"/>
</dbReference>
<evidence type="ECO:0000313" key="2">
    <source>
        <dbReference type="EnsemblMetazoa" id="HelroP173356"/>
    </source>
</evidence>
<reference evidence="2" key="3">
    <citation type="submission" date="2015-06" db="UniProtKB">
        <authorList>
            <consortium name="EnsemblMetazoa"/>
        </authorList>
    </citation>
    <scope>IDENTIFICATION</scope>
</reference>
<dbReference type="OrthoDB" id="2153609at2759"/>
<dbReference type="EMBL" id="KB096590">
    <property type="protein sequence ID" value="ESO03659.1"/>
    <property type="molecule type" value="Genomic_DNA"/>
</dbReference>
<dbReference type="AlphaFoldDB" id="T1F6Q2"/>
<dbReference type="CTD" id="20204501"/>
<organism evidence="2 3">
    <name type="scientific">Helobdella robusta</name>
    <name type="common">Californian leech</name>
    <dbReference type="NCBI Taxonomy" id="6412"/>
    <lineage>
        <taxon>Eukaryota</taxon>
        <taxon>Metazoa</taxon>
        <taxon>Spiralia</taxon>
        <taxon>Lophotrochozoa</taxon>
        <taxon>Annelida</taxon>
        <taxon>Clitellata</taxon>
        <taxon>Hirudinea</taxon>
        <taxon>Rhynchobdellida</taxon>
        <taxon>Glossiphoniidae</taxon>
        <taxon>Helobdella</taxon>
    </lineage>
</organism>
<sequence length="253" mass="29423">MDNCHHCASNHDKNLIEVMDEVLKSVCLGRNCLSLTKSCDELGRPMISLYPSEVIDFSSQYGPERSISYTINNIIGPPQIFPRYGDFTQSAVLRTYGNWWKKLRPTKVRRSRGSFISEDFITLSFPDFVEPSMIQLTETYNPGALVKIMAAEIRNEKIFRWVVLWEATELSSKSCRNKARIFCPKFIRECHFYTNIIRLEFNSSNLPYYTEIDSVELFGHAKKKEEDDDDDVIKEKHVRCIVRISKLNNGERE</sequence>
<dbReference type="eggNOG" id="KOG1947">
    <property type="taxonomic scope" value="Eukaryota"/>
</dbReference>
<accession>T1F6Q2</accession>